<name>A0A8H3G674_9LECA</name>
<proteinExistence type="predicted"/>
<dbReference type="Proteomes" id="UP000664203">
    <property type="component" value="Unassembled WGS sequence"/>
</dbReference>
<evidence type="ECO:0000313" key="2">
    <source>
        <dbReference type="EMBL" id="CAF9937293.1"/>
    </source>
</evidence>
<dbReference type="EMBL" id="CAJPDR010000465">
    <property type="protein sequence ID" value="CAF9937293.1"/>
    <property type="molecule type" value="Genomic_DNA"/>
</dbReference>
<keyword evidence="3" id="KW-1185">Reference proteome</keyword>
<feature type="region of interest" description="Disordered" evidence="1">
    <location>
        <begin position="135"/>
        <end position="154"/>
    </location>
</feature>
<feature type="compositionally biased region" description="Polar residues" evidence="1">
    <location>
        <begin position="138"/>
        <end position="152"/>
    </location>
</feature>
<protein>
    <submittedName>
        <fullName evidence="2">Uncharacterized protein</fullName>
    </submittedName>
</protein>
<sequence length="227" mass="25990">MLRAGHATLPSAFLLNYKTRRTLKMKNFDGRGFPQSLSIRSLTICRVFISPKHRISHNAYKILSDRSHVLYLPTRKRFKAILDGDERQVGLQMMFTSNTMQKKRVVRSWATRRIDQAVTGALRMRGFDKNGKRLVDSDASSIKGSKPNSSPVKLTRERTPEALIGTVEVHVLQNSIETKFTEVQRQAGVMVDNILEICGRYPRIRQYEQQQKPGLTPYSMIDIEHSS</sequence>
<comment type="caution">
    <text evidence="2">The sequence shown here is derived from an EMBL/GenBank/DDBJ whole genome shotgun (WGS) entry which is preliminary data.</text>
</comment>
<organism evidence="2 3">
    <name type="scientific">Alectoria fallacina</name>
    <dbReference type="NCBI Taxonomy" id="1903189"/>
    <lineage>
        <taxon>Eukaryota</taxon>
        <taxon>Fungi</taxon>
        <taxon>Dikarya</taxon>
        <taxon>Ascomycota</taxon>
        <taxon>Pezizomycotina</taxon>
        <taxon>Lecanoromycetes</taxon>
        <taxon>OSLEUM clade</taxon>
        <taxon>Lecanoromycetidae</taxon>
        <taxon>Lecanorales</taxon>
        <taxon>Lecanorineae</taxon>
        <taxon>Parmeliaceae</taxon>
        <taxon>Alectoria</taxon>
    </lineage>
</organism>
<reference evidence="2" key="1">
    <citation type="submission" date="2021-03" db="EMBL/GenBank/DDBJ databases">
        <authorList>
            <person name="Tagirdzhanova G."/>
        </authorList>
    </citation>
    <scope>NUCLEOTIDE SEQUENCE</scope>
</reference>
<evidence type="ECO:0000256" key="1">
    <source>
        <dbReference type="SAM" id="MobiDB-lite"/>
    </source>
</evidence>
<dbReference type="AlphaFoldDB" id="A0A8H3G674"/>
<accession>A0A8H3G674</accession>
<gene>
    <name evidence="2" type="ORF">ALECFALPRED_007163</name>
</gene>
<dbReference type="OrthoDB" id="5238363at2759"/>
<evidence type="ECO:0000313" key="3">
    <source>
        <dbReference type="Proteomes" id="UP000664203"/>
    </source>
</evidence>